<gene>
    <name evidence="1" type="ORF">LL038_14380</name>
</gene>
<evidence type="ECO:0000313" key="1">
    <source>
        <dbReference type="EMBL" id="WAG58840.1"/>
    </source>
</evidence>
<reference evidence="1" key="1">
    <citation type="submission" date="2021-11" db="EMBL/GenBank/DDBJ databases">
        <title>Clostridia strains as spoilage organisms.</title>
        <authorList>
            <person name="Wambui J."/>
            <person name="Stevens M.J.A."/>
            <person name="Stephan R."/>
        </authorList>
    </citation>
    <scope>NUCLEOTIDE SEQUENCE</scope>
    <source>
        <strain evidence="1">CF009</strain>
    </source>
</reference>
<dbReference type="RefSeq" id="WP_216122098.1">
    <property type="nucleotide sequence ID" value="NZ_CP077618.1"/>
</dbReference>
<proteinExistence type="predicted"/>
<dbReference type="Proteomes" id="UP001164733">
    <property type="component" value="Chromosome"/>
</dbReference>
<name>A0AA47I5H5_9CLOT</name>
<organism evidence="1 2">
    <name type="scientific">Clostridium estertheticum</name>
    <dbReference type="NCBI Taxonomy" id="238834"/>
    <lineage>
        <taxon>Bacteria</taxon>
        <taxon>Bacillati</taxon>
        <taxon>Bacillota</taxon>
        <taxon>Clostridia</taxon>
        <taxon>Eubacteriales</taxon>
        <taxon>Clostridiaceae</taxon>
        <taxon>Clostridium</taxon>
    </lineage>
</organism>
<evidence type="ECO:0000313" key="2">
    <source>
        <dbReference type="Proteomes" id="UP001164733"/>
    </source>
</evidence>
<protein>
    <submittedName>
        <fullName evidence="1">Uncharacterized protein</fullName>
    </submittedName>
</protein>
<accession>A0AA47I5H5</accession>
<sequence>MNEEYLKEITIAAIENGLICKKVKSDEMATEIALFINTLRNECNK</sequence>
<dbReference type="AlphaFoldDB" id="A0AA47I5H5"/>
<dbReference type="EMBL" id="CP086239">
    <property type="protein sequence ID" value="WAG58840.1"/>
    <property type="molecule type" value="Genomic_DNA"/>
</dbReference>